<protein>
    <submittedName>
        <fullName evidence="1">Uncharacterized protein</fullName>
    </submittedName>
</protein>
<dbReference type="GeneID" id="20314776"/>
<dbReference type="Proteomes" id="UP000054324">
    <property type="component" value="Unassembled WGS sequence"/>
</dbReference>
<accession>A0A075A279</accession>
<sequence length="201" mass="22476">MGTCKKSCHVIQQHSNIMQYEQLNFLNEWLCENAPRKHAHKTECFRPSRHLGPSKALALTVRTATQQYQSCCSHATFPSNVKERKPSAVALFRCLAAMPPEGSTRVGILPGCPSLDRGSRVAEVGFEPRAFRSVNSRSNHLGHLAPFQCGNIFIQTFSPACIKQQFSQEKTFSRGDIYVLVPGRVEIHNHQLEQSTIGLVE</sequence>
<keyword evidence="2" id="KW-1185">Reference proteome</keyword>
<proteinExistence type="predicted"/>
<dbReference type="EMBL" id="KL596624">
    <property type="protein sequence ID" value="KER33471.1"/>
    <property type="molecule type" value="Genomic_DNA"/>
</dbReference>
<dbReference type="KEGG" id="ovi:T265_00588"/>
<dbReference type="RefSeq" id="XP_009162680.1">
    <property type="nucleotide sequence ID" value="XM_009164416.1"/>
</dbReference>
<organism evidence="1 2">
    <name type="scientific">Opisthorchis viverrini</name>
    <name type="common">Southeast Asian liver fluke</name>
    <dbReference type="NCBI Taxonomy" id="6198"/>
    <lineage>
        <taxon>Eukaryota</taxon>
        <taxon>Metazoa</taxon>
        <taxon>Spiralia</taxon>
        <taxon>Lophotrochozoa</taxon>
        <taxon>Platyhelminthes</taxon>
        <taxon>Trematoda</taxon>
        <taxon>Digenea</taxon>
        <taxon>Opisthorchiida</taxon>
        <taxon>Opisthorchiata</taxon>
        <taxon>Opisthorchiidae</taxon>
        <taxon>Opisthorchis</taxon>
    </lineage>
</organism>
<name>A0A075A279_OPIVI</name>
<reference evidence="1 2" key="1">
    <citation type="submission" date="2013-11" db="EMBL/GenBank/DDBJ databases">
        <title>Opisthorchis viverrini - life in the bile duct.</title>
        <authorList>
            <person name="Young N.D."/>
            <person name="Nagarajan N."/>
            <person name="Lin S.J."/>
            <person name="Korhonen P.K."/>
            <person name="Jex A.R."/>
            <person name="Hall R.S."/>
            <person name="Safavi-Hemami H."/>
            <person name="Kaewkong W."/>
            <person name="Bertrand D."/>
            <person name="Gao S."/>
            <person name="Seet Q."/>
            <person name="Wongkham S."/>
            <person name="Teh B.T."/>
            <person name="Wongkham C."/>
            <person name="Intapan P.M."/>
            <person name="Maleewong W."/>
            <person name="Yang X."/>
            <person name="Hu M."/>
            <person name="Wang Z."/>
            <person name="Hofmann A."/>
            <person name="Sternberg P.W."/>
            <person name="Tan P."/>
            <person name="Wang J."/>
            <person name="Gasser R.B."/>
        </authorList>
    </citation>
    <scope>NUCLEOTIDE SEQUENCE [LARGE SCALE GENOMIC DNA]</scope>
</reference>
<dbReference type="CTD" id="20314776"/>
<evidence type="ECO:0000313" key="1">
    <source>
        <dbReference type="EMBL" id="KER33471.1"/>
    </source>
</evidence>
<gene>
    <name evidence="1" type="ORF">T265_00588</name>
</gene>
<dbReference type="AlphaFoldDB" id="A0A075A279"/>
<evidence type="ECO:0000313" key="2">
    <source>
        <dbReference type="Proteomes" id="UP000054324"/>
    </source>
</evidence>